<accession>A0A0A1ZB08</accession>
<dbReference type="EMBL" id="JNAH01000008">
    <property type="protein sequence ID" value="KGF85319.1"/>
    <property type="molecule type" value="Genomic_DNA"/>
</dbReference>
<evidence type="ECO:0000256" key="1">
    <source>
        <dbReference type="SAM" id="MobiDB-lite"/>
    </source>
</evidence>
<dbReference type="STRING" id="59925.EU91_1419"/>
<dbReference type="RefSeq" id="WP_241433948.1">
    <property type="nucleotide sequence ID" value="NZ_JNAH01000008.1"/>
</dbReference>
<evidence type="ECO:0000313" key="3">
    <source>
        <dbReference type="Proteomes" id="UP000030598"/>
    </source>
</evidence>
<evidence type="ECO:0000313" key="2">
    <source>
        <dbReference type="EMBL" id="KGF85319.1"/>
    </source>
</evidence>
<gene>
    <name evidence="2" type="ORF">EU91_1419</name>
</gene>
<feature type="region of interest" description="Disordered" evidence="1">
    <location>
        <begin position="1"/>
        <end position="33"/>
    </location>
</feature>
<proteinExistence type="predicted"/>
<reference evidence="3" key="1">
    <citation type="journal article" date="2014" name="Sci. Data">
        <title>Genomes of diverse isolates of the marine cyanobacterium Prochlorococcus.</title>
        <authorList>
            <person name="Biller S."/>
            <person name="Berube P."/>
            <person name="Thompson J."/>
            <person name="Kelly L."/>
            <person name="Roggensack S."/>
            <person name="Awad L."/>
            <person name="Roache-Johnson K."/>
            <person name="Ding H."/>
            <person name="Giovannoni S.J."/>
            <person name="Moore L.R."/>
            <person name="Chisholm S.W."/>
        </authorList>
    </citation>
    <scope>NUCLEOTIDE SEQUENCE [LARGE SCALE GENOMIC DNA]</scope>
    <source>
        <strain evidence="3">GP2</strain>
    </source>
</reference>
<dbReference type="AlphaFoldDB" id="A0A0A1ZB08"/>
<sequence>MDYLSHPEESKDKNYSKERQQIRQELRRQDNQTKKMGGVVDWNYLLNHVDSF</sequence>
<dbReference type="eggNOG" id="ENOG5030SXT">
    <property type="taxonomic scope" value="Bacteria"/>
</dbReference>
<protein>
    <submittedName>
        <fullName evidence="2">Uncharacterized protein</fullName>
    </submittedName>
</protein>
<dbReference type="Proteomes" id="UP000030598">
    <property type="component" value="Unassembled WGS sequence"/>
</dbReference>
<organism evidence="2 3">
    <name type="scientific">Prochlorococcus marinus str. GP2</name>
    <dbReference type="NCBI Taxonomy" id="59925"/>
    <lineage>
        <taxon>Bacteria</taxon>
        <taxon>Bacillati</taxon>
        <taxon>Cyanobacteriota</taxon>
        <taxon>Cyanophyceae</taxon>
        <taxon>Synechococcales</taxon>
        <taxon>Prochlorococcaceae</taxon>
        <taxon>Prochlorococcus</taxon>
    </lineage>
</organism>
<comment type="caution">
    <text evidence="2">The sequence shown here is derived from an EMBL/GenBank/DDBJ whole genome shotgun (WGS) entry which is preliminary data.</text>
</comment>
<name>A0A0A1ZB08_PROMR</name>